<evidence type="ECO:0000313" key="3">
    <source>
        <dbReference type="Proteomes" id="UP000294933"/>
    </source>
</evidence>
<dbReference type="PANTHER" id="PTHR12905:SF0">
    <property type="entry name" value="CALCINEURIN-LIKE PHOSPHOESTERASE DOMAIN-CONTAINING PROTEIN"/>
    <property type="match status" value="1"/>
</dbReference>
<dbReference type="SUPFAM" id="SSF56300">
    <property type="entry name" value="Metallo-dependent phosphatases"/>
    <property type="match status" value="1"/>
</dbReference>
<dbReference type="Gene3D" id="3.60.21.10">
    <property type="match status" value="2"/>
</dbReference>
<dbReference type="PANTHER" id="PTHR12905">
    <property type="entry name" value="METALLOPHOSPHOESTERASE"/>
    <property type="match status" value="1"/>
</dbReference>
<dbReference type="Proteomes" id="UP000294933">
    <property type="component" value="Unassembled WGS sequence"/>
</dbReference>
<evidence type="ECO:0000259" key="1">
    <source>
        <dbReference type="Pfam" id="PF00149"/>
    </source>
</evidence>
<dbReference type="CDD" id="cd07379">
    <property type="entry name" value="MPP_239FB"/>
    <property type="match status" value="1"/>
</dbReference>
<name>A0A4Y7QCR7_9AGAM</name>
<evidence type="ECO:0000313" key="2">
    <source>
        <dbReference type="EMBL" id="TDL25473.1"/>
    </source>
</evidence>
<dbReference type="InterPro" id="IPR004843">
    <property type="entry name" value="Calcineurin-like_PHP"/>
</dbReference>
<proteinExistence type="predicted"/>
<accession>A0A4Y7QCR7</accession>
<reference evidence="2 3" key="1">
    <citation type="submission" date="2018-06" db="EMBL/GenBank/DDBJ databases">
        <title>A transcriptomic atlas of mushroom development highlights an independent origin of complex multicellularity.</title>
        <authorList>
            <consortium name="DOE Joint Genome Institute"/>
            <person name="Krizsan K."/>
            <person name="Almasi E."/>
            <person name="Merenyi Z."/>
            <person name="Sahu N."/>
            <person name="Viragh M."/>
            <person name="Koszo T."/>
            <person name="Mondo S."/>
            <person name="Kiss B."/>
            <person name="Balint B."/>
            <person name="Kues U."/>
            <person name="Barry K."/>
            <person name="Hegedus J.C."/>
            <person name="Henrissat B."/>
            <person name="Johnson J."/>
            <person name="Lipzen A."/>
            <person name="Ohm R."/>
            <person name="Nagy I."/>
            <person name="Pangilinan J."/>
            <person name="Yan J."/>
            <person name="Xiong Y."/>
            <person name="Grigoriev I.V."/>
            <person name="Hibbett D.S."/>
            <person name="Nagy L.G."/>
        </authorList>
    </citation>
    <scope>NUCLEOTIDE SEQUENCE [LARGE SCALE GENOMIC DNA]</scope>
    <source>
        <strain evidence="2 3">SZMC22713</strain>
    </source>
</reference>
<feature type="domain" description="Calcineurin-like phosphoesterase" evidence="1">
    <location>
        <begin position="25"/>
        <end position="169"/>
    </location>
</feature>
<keyword evidence="3" id="KW-1185">Reference proteome</keyword>
<sequence>MDTLKSTVSVVCISDTHNSTPIVPPGDILIHAGDLTERGTPDELRSAVQWVASLPHPVKIVVAGNHDKSLDKKFCDRELLNHCEIDWAAAGIIYLEHSATEITVRQRSFTVFGSPFTPEYGNWAFQYPQAKLLPARAHEVWASIPSQADILRIRDVRPILHVFGHVHGGRGVETLRWDPAAKASRWMTSKLLSKILSPRQLFPGRGIPPGGRGHSLLVNASIQSGQRGAALNEPVIVDI</sequence>
<dbReference type="InterPro" id="IPR029052">
    <property type="entry name" value="Metallo-depent_PP-like"/>
</dbReference>
<organism evidence="2 3">
    <name type="scientific">Rickenella mellea</name>
    <dbReference type="NCBI Taxonomy" id="50990"/>
    <lineage>
        <taxon>Eukaryota</taxon>
        <taxon>Fungi</taxon>
        <taxon>Dikarya</taxon>
        <taxon>Basidiomycota</taxon>
        <taxon>Agaricomycotina</taxon>
        <taxon>Agaricomycetes</taxon>
        <taxon>Hymenochaetales</taxon>
        <taxon>Rickenellaceae</taxon>
        <taxon>Rickenella</taxon>
    </lineage>
</organism>
<protein>
    <recommendedName>
        <fullName evidence="1">Calcineurin-like phosphoesterase domain-containing protein</fullName>
    </recommendedName>
</protein>
<dbReference type="EMBL" id="ML170163">
    <property type="protein sequence ID" value="TDL25473.1"/>
    <property type="molecule type" value="Genomic_DNA"/>
</dbReference>
<dbReference type="GO" id="GO:0016787">
    <property type="term" value="F:hydrolase activity"/>
    <property type="evidence" value="ECO:0007669"/>
    <property type="project" value="InterPro"/>
</dbReference>
<dbReference type="AlphaFoldDB" id="A0A4Y7QCR7"/>
<dbReference type="VEuPathDB" id="FungiDB:BD410DRAFT_886723"/>
<dbReference type="InterPro" id="IPR051693">
    <property type="entry name" value="UPF0046_metallophosphoest"/>
</dbReference>
<dbReference type="OrthoDB" id="630188at2759"/>
<gene>
    <name evidence="2" type="ORF">BD410DRAFT_886723</name>
</gene>
<dbReference type="Pfam" id="PF00149">
    <property type="entry name" value="Metallophos"/>
    <property type="match status" value="1"/>
</dbReference>